<protein>
    <submittedName>
        <fullName evidence="3">Uncharacterized protein</fullName>
    </submittedName>
</protein>
<evidence type="ECO:0000256" key="2">
    <source>
        <dbReference type="SAM" id="Phobius"/>
    </source>
</evidence>
<keyword evidence="2" id="KW-1133">Transmembrane helix</keyword>
<keyword evidence="2" id="KW-0812">Transmembrane</keyword>
<dbReference type="EMBL" id="CP073078">
    <property type="protein sequence ID" value="QUD90577.1"/>
    <property type="molecule type" value="Genomic_DNA"/>
</dbReference>
<dbReference type="RefSeq" id="WP_211940627.1">
    <property type="nucleotide sequence ID" value="NZ_CP073078.1"/>
</dbReference>
<proteinExistence type="predicted"/>
<evidence type="ECO:0000313" key="3">
    <source>
        <dbReference type="EMBL" id="QUD90577.1"/>
    </source>
</evidence>
<keyword evidence="4" id="KW-1185">Reference proteome</keyword>
<evidence type="ECO:0000313" key="4">
    <source>
        <dbReference type="Proteomes" id="UP000676409"/>
    </source>
</evidence>
<dbReference type="KEGG" id="caul:KCG34_12250"/>
<name>A0A975G4S8_9CAUL</name>
<feature type="transmembrane region" description="Helical" evidence="2">
    <location>
        <begin position="23"/>
        <end position="46"/>
    </location>
</feature>
<feature type="coiled-coil region" evidence="1">
    <location>
        <begin position="60"/>
        <end position="87"/>
    </location>
</feature>
<evidence type="ECO:0000256" key="1">
    <source>
        <dbReference type="SAM" id="Coils"/>
    </source>
</evidence>
<dbReference type="Proteomes" id="UP000676409">
    <property type="component" value="Chromosome"/>
</dbReference>
<organism evidence="3 4">
    <name type="scientific">Phenylobacterium montanum</name>
    <dbReference type="NCBI Taxonomy" id="2823693"/>
    <lineage>
        <taxon>Bacteria</taxon>
        <taxon>Pseudomonadati</taxon>
        <taxon>Pseudomonadota</taxon>
        <taxon>Alphaproteobacteria</taxon>
        <taxon>Caulobacterales</taxon>
        <taxon>Caulobacteraceae</taxon>
        <taxon>Phenylobacterium</taxon>
    </lineage>
</organism>
<sequence length="210" mass="22841">MSQKSDAIRFLLFDVTPASADHWFNIANIALVIGAFLVAIGTYGSIKMGSIREHFADERMKANEALAATANATAERLRQENLKLLDRLRPRTLGQEENRLLISEMKALNDGRPAVVVWAGGAEAENYAEQIGRALERAGFRTTVGANITIMSARGVVIAHRKGEDEDYASRVAAAFNRAGVQAGVGELDRLDNTPLLYIVVGYKEGDPTP</sequence>
<accession>A0A975G4S8</accession>
<keyword evidence="1" id="KW-0175">Coiled coil</keyword>
<gene>
    <name evidence="3" type="ORF">KCG34_12250</name>
</gene>
<reference evidence="3" key="1">
    <citation type="submission" date="2021-04" db="EMBL/GenBank/DDBJ databases">
        <title>The complete genome sequence of Caulobacter sp. S6.</title>
        <authorList>
            <person name="Tang Y."/>
            <person name="Ouyang W."/>
            <person name="Liu Q."/>
            <person name="Huang B."/>
            <person name="Guo Z."/>
            <person name="Lei P."/>
        </authorList>
    </citation>
    <scope>NUCLEOTIDE SEQUENCE</scope>
    <source>
        <strain evidence="3">S6</strain>
    </source>
</reference>
<dbReference type="AlphaFoldDB" id="A0A975G4S8"/>
<keyword evidence="2" id="KW-0472">Membrane</keyword>